<keyword evidence="2 4" id="KW-0808">Transferase</keyword>
<comment type="similarity">
    <text evidence="1">Belongs to the spermidine/spermine synthase family.</text>
</comment>
<dbReference type="KEGG" id="ckh:LVJ77_11250"/>
<gene>
    <name evidence="6" type="ORF">LVJ77_11250</name>
</gene>
<evidence type="ECO:0000313" key="7">
    <source>
        <dbReference type="Proteomes" id="UP000831534"/>
    </source>
</evidence>
<dbReference type="PANTHER" id="PTHR43317:SF1">
    <property type="entry name" value="THERMOSPERMINE SYNTHASE ACAULIS5"/>
    <property type="match status" value="1"/>
</dbReference>
<evidence type="ECO:0000256" key="1">
    <source>
        <dbReference type="ARBA" id="ARBA00007867"/>
    </source>
</evidence>
<evidence type="ECO:0000256" key="2">
    <source>
        <dbReference type="ARBA" id="ARBA00022679"/>
    </source>
</evidence>
<dbReference type="GO" id="GO:0004766">
    <property type="term" value="F:spermidine synthase activity"/>
    <property type="evidence" value="ECO:0007669"/>
    <property type="project" value="UniProtKB-EC"/>
</dbReference>
<dbReference type="EMBL" id="CP091521">
    <property type="protein sequence ID" value="UOP04731.1"/>
    <property type="molecule type" value="Genomic_DNA"/>
</dbReference>
<dbReference type="GO" id="GO:0006596">
    <property type="term" value="P:polyamine biosynthetic process"/>
    <property type="evidence" value="ECO:0007669"/>
    <property type="project" value="UniProtKB-UniRule"/>
</dbReference>
<dbReference type="Gene3D" id="3.40.50.150">
    <property type="entry name" value="Vaccinia Virus protein VP39"/>
    <property type="match status" value="1"/>
</dbReference>
<dbReference type="PROSITE" id="PS51006">
    <property type="entry name" value="PABS_2"/>
    <property type="match status" value="1"/>
</dbReference>
<reference evidence="6" key="1">
    <citation type="journal article" date="2022" name="Res Sq">
        <title>Evolution of multicellular longitudinally dividing oral cavity symbionts (Neisseriaceae).</title>
        <authorList>
            <person name="Nyongesa S."/>
            <person name="Weber P."/>
            <person name="Bernet E."/>
            <person name="Pullido F."/>
            <person name="Nieckarz M."/>
            <person name="Delaby M."/>
            <person name="Nieves C."/>
            <person name="Viehboeck T."/>
            <person name="Krause N."/>
            <person name="Rivera-Millot A."/>
            <person name="Nakamura A."/>
            <person name="Vischer N."/>
            <person name="VanNieuwenhze M."/>
            <person name="Brun Y."/>
            <person name="Cava F."/>
            <person name="Bulgheresi S."/>
            <person name="Veyrier F."/>
        </authorList>
    </citation>
    <scope>NUCLEOTIDE SEQUENCE</scope>
    <source>
        <strain evidence="6">17694</strain>
    </source>
</reference>
<dbReference type="RefSeq" id="WP_027009352.1">
    <property type="nucleotide sequence ID" value="NZ_CP091521.1"/>
</dbReference>
<dbReference type="NCBIfam" id="NF003380">
    <property type="entry name" value="PRK04457.1"/>
    <property type="match status" value="1"/>
</dbReference>
<keyword evidence="3 4" id="KW-0620">Polyamine biosynthesis</keyword>
<keyword evidence="7" id="KW-1185">Reference proteome</keyword>
<dbReference type="AlphaFoldDB" id="A0A8T9MTZ8"/>
<dbReference type="InterPro" id="IPR029063">
    <property type="entry name" value="SAM-dependent_MTases_sf"/>
</dbReference>
<dbReference type="CDD" id="cd02440">
    <property type="entry name" value="AdoMet_MTases"/>
    <property type="match status" value="1"/>
</dbReference>
<accession>A0A8T9MTZ8</accession>
<evidence type="ECO:0000256" key="4">
    <source>
        <dbReference type="PROSITE-ProRule" id="PRU00354"/>
    </source>
</evidence>
<evidence type="ECO:0000313" key="6">
    <source>
        <dbReference type="EMBL" id="UOP04731.1"/>
    </source>
</evidence>
<reference evidence="6" key="2">
    <citation type="submission" date="2024-09" db="EMBL/GenBank/DDBJ databases">
        <authorList>
            <person name="Veyrier F.J."/>
        </authorList>
    </citation>
    <scope>NUCLEOTIDE SEQUENCE</scope>
    <source>
        <strain evidence="6">17694</strain>
    </source>
</reference>
<dbReference type="SUPFAM" id="SSF53335">
    <property type="entry name" value="S-adenosyl-L-methionine-dependent methyltransferases"/>
    <property type="match status" value="1"/>
</dbReference>
<protein>
    <submittedName>
        <fullName evidence="6">Polyamine aminopropyltransferase</fullName>
        <ecNumber evidence="6">2.5.1.16</ecNumber>
    </submittedName>
</protein>
<dbReference type="Proteomes" id="UP000831534">
    <property type="component" value="Chromosome"/>
</dbReference>
<feature type="domain" description="PABS" evidence="5">
    <location>
        <begin position="1"/>
        <end position="220"/>
    </location>
</feature>
<evidence type="ECO:0000259" key="5">
    <source>
        <dbReference type="PROSITE" id="PS51006"/>
    </source>
</evidence>
<feature type="active site" description="Proton acceptor" evidence="4">
    <location>
        <position position="143"/>
    </location>
</feature>
<dbReference type="PANTHER" id="PTHR43317">
    <property type="entry name" value="THERMOSPERMINE SYNTHASE ACAULIS5"/>
    <property type="match status" value="1"/>
</dbReference>
<organism evidence="6 7">
    <name type="scientific">Conchiformibius kuhniae</name>
    <dbReference type="NCBI Taxonomy" id="211502"/>
    <lineage>
        <taxon>Bacteria</taxon>
        <taxon>Pseudomonadati</taxon>
        <taxon>Pseudomonadota</taxon>
        <taxon>Betaproteobacteria</taxon>
        <taxon>Neisseriales</taxon>
        <taxon>Neisseriaceae</taxon>
        <taxon>Conchiformibius</taxon>
    </lineage>
</organism>
<evidence type="ECO:0000256" key="3">
    <source>
        <dbReference type="ARBA" id="ARBA00023115"/>
    </source>
</evidence>
<dbReference type="EC" id="2.5.1.16" evidence="6"/>
<sequence length="264" mass="29237">MPHPYRRQQHYRRALPEVGISENGNIRSLHLGTPTVQSAMNLDNPPELVLSYSRAMMAWLLFAEQPPAHITQIGLGGGSFARWLAEYLPDTRQTAVDVNPQVITVARAMFVLPPEGGTFEIIEADGAEYVKTLRGGTDVILTDGFDGEQIIDALVSDEYFADCRRALSRHGIFVTNWWQGDKRYPQFCARLREAFDGRVLALPAETHGNAAVLAFQTAPVLLTDTLKKRADALSAQYGLDFKCMLADLKAENGCNGRSLRFQAA</sequence>
<proteinExistence type="inferred from homology"/>
<dbReference type="InterPro" id="IPR030374">
    <property type="entry name" value="PABS"/>
</dbReference>
<dbReference type="NCBIfam" id="NF037959">
    <property type="entry name" value="MFS_SpdSyn"/>
    <property type="match status" value="1"/>
</dbReference>
<name>A0A8T9MTZ8_9NEIS</name>
<dbReference type="Pfam" id="PF01564">
    <property type="entry name" value="Spermine_synth"/>
    <property type="match status" value="1"/>
</dbReference>